<keyword evidence="1" id="KW-0472">Membrane</keyword>
<keyword evidence="3" id="KW-1185">Reference proteome</keyword>
<proteinExistence type="predicted"/>
<keyword evidence="1" id="KW-1133">Transmembrane helix</keyword>
<dbReference type="AlphaFoldDB" id="A0AAU9RK20"/>
<evidence type="ECO:0000313" key="3">
    <source>
        <dbReference type="Proteomes" id="UP000836841"/>
    </source>
</evidence>
<organism evidence="2 3">
    <name type="scientific">Thlaspi arvense</name>
    <name type="common">Field penny-cress</name>
    <dbReference type="NCBI Taxonomy" id="13288"/>
    <lineage>
        <taxon>Eukaryota</taxon>
        <taxon>Viridiplantae</taxon>
        <taxon>Streptophyta</taxon>
        <taxon>Embryophyta</taxon>
        <taxon>Tracheophyta</taxon>
        <taxon>Spermatophyta</taxon>
        <taxon>Magnoliopsida</taxon>
        <taxon>eudicotyledons</taxon>
        <taxon>Gunneridae</taxon>
        <taxon>Pentapetalae</taxon>
        <taxon>rosids</taxon>
        <taxon>malvids</taxon>
        <taxon>Brassicales</taxon>
        <taxon>Brassicaceae</taxon>
        <taxon>Thlaspideae</taxon>
        <taxon>Thlaspi</taxon>
    </lineage>
</organism>
<sequence>MQFCGIKMNVDTKFGGCGSCLHKSFHMFKRLIYEHIMYWAKLFGTHRCRCDMKMKLWRSSRTILIYAYSIYMHRFRMVQNYRSYHKDSAKIHCDAYGVVVWFLNKVTCIIIMFLSSAEHIKNRIGQEEKATVYYEKQNALNSQFRYVSKNGIITGTATHSDL</sequence>
<protein>
    <submittedName>
        <fullName evidence="2">Uncharacterized protein</fullName>
    </submittedName>
</protein>
<dbReference type="Proteomes" id="UP000836841">
    <property type="component" value="Chromosome 2"/>
</dbReference>
<feature type="transmembrane region" description="Helical" evidence="1">
    <location>
        <begin position="56"/>
        <end position="75"/>
    </location>
</feature>
<evidence type="ECO:0000256" key="1">
    <source>
        <dbReference type="SAM" id="Phobius"/>
    </source>
</evidence>
<name>A0AAU9RK20_THLAR</name>
<reference evidence="2 3" key="1">
    <citation type="submission" date="2022-03" db="EMBL/GenBank/DDBJ databases">
        <authorList>
            <person name="Nunn A."/>
            <person name="Chopra R."/>
            <person name="Nunn A."/>
            <person name="Contreras Garrido A."/>
        </authorList>
    </citation>
    <scope>NUCLEOTIDE SEQUENCE [LARGE SCALE GENOMIC DNA]</scope>
</reference>
<keyword evidence="1" id="KW-0812">Transmembrane</keyword>
<dbReference type="EMBL" id="OU466858">
    <property type="protein sequence ID" value="CAH2044378.1"/>
    <property type="molecule type" value="Genomic_DNA"/>
</dbReference>
<accession>A0AAU9RK20</accession>
<gene>
    <name evidence="2" type="ORF">TAV2_LOCUS5827</name>
</gene>
<feature type="transmembrane region" description="Helical" evidence="1">
    <location>
        <begin position="95"/>
        <end position="114"/>
    </location>
</feature>
<evidence type="ECO:0000313" key="2">
    <source>
        <dbReference type="EMBL" id="CAH2044378.1"/>
    </source>
</evidence>